<evidence type="ECO:0000313" key="1">
    <source>
        <dbReference type="EMBL" id="KAL5107561.1"/>
    </source>
</evidence>
<gene>
    <name evidence="1" type="ORF">TcWFU_003565</name>
</gene>
<comment type="caution">
    <text evidence="1">The sequence shown here is derived from an EMBL/GenBank/DDBJ whole genome shotgun (WGS) entry which is preliminary data.</text>
</comment>
<organism evidence="1 2">
    <name type="scientific">Taenia crassiceps</name>
    <dbReference type="NCBI Taxonomy" id="6207"/>
    <lineage>
        <taxon>Eukaryota</taxon>
        <taxon>Metazoa</taxon>
        <taxon>Spiralia</taxon>
        <taxon>Lophotrochozoa</taxon>
        <taxon>Platyhelminthes</taxon>
        <taxon>Cestoda</taxon>
        <taxon>Eucestoda</taxon>
        <taxon>Cyclophyllidea</taxon>
        <taxon>Taeniidae</taxon>
        <taxon>Taenia</taxon>
    </lineage>
</organism>
<sequence>MQRLCRITTPQLRKRRFLRPCVKVQQLCPTFITFYPNQRAIATAARPAFAAEAKPTTIPLGGIMGSRACCGDAVAVAGHVGMGVGAAACSKCTPTLHVRFVAPLEC</sequence>
<reference evidence="1 2" key="1">
    <citation type="journal article" date="2022" name="Front. Cell. Infect. Microbiol.">
        <title>The Genomes of Two Strains of Taenia crassiceps the Animal Model for the Study of Human Cysticercosis.</title>
        <authorList>
            <person name="Bobes R.J."/>
            <person name="Estrada K."/>
            <person name="Rios-Valencia D.G."/>
            <person name="Calderon-Gallegos A."/>
            <person name="de la Torre P."/>
            <person name="Carrero J.C."/>
            <person name="Sanchez-Flores A."/>
            <person name="Laclette J.P."/>
        </authorList>
    </citation>
    <scope>NUCLEOTIDE SEQUENCE [LARGE SCALE GENOMIC DNA]</scope>
    <source>
        <strain evidence="1">WFUcys</strain>
    </source>
</reference>
<proteinExistence type="predicted"/>
<dbReference type="Proteomes" id="UP001651158">
    <property type="component" value="Unassembled WGS sequence"/>
</dbReference>
<protein>
    <submittedName>
        <fullName evidence="1">Uncharacterized protein</fullName>
    </submittedName>
</protein>
<evidence type="ECO:0000313" key="2">
    <source>
        <dbReference type="Proteomes" id="UP001651158"/>
    </source>
</evidence>
<dbReference type="EMBL" id="JAKROA010000004">
    <property type="protein sequence ID" value="KAL5107561.1"/>
    <property type="molecule type" value="Genomic_DNA"/>
</dbReference>
<keyword evidence="2" id="KW-1185">Reference proteome</keyword>
<accession>A0ABR4QDF7</accession>
<name>A0ABR4QDF7_9CEST</name>